<dbReference type="STRING" id="483218.BACPEC_01184"/>
<dbReference type="PANTHER" id="PTHR30461">
    <property type="entry name" value="DNA-INVERTASE FROM LAMBDOID PROPHAGE"/>
    <property type="match status" value="1"/>
</dbReference>
<dbReference type="Pfam" id="PF07508">
    <property type="entry name" value="Recombinase"/>
    <property type="match status" value="1"/>
</dbReference>
<gene>
    <name evidence="4" type="ORF">BACPEC_01184</name>
</gene>
<keyword evidence="5" id="KW-1185">Reference proteome</keyword>
<evidence type="ECO:0000259" key="3">
    <source>
        <dbReference type="PROSITE" id="PS51737"/>
    </source>
</evidence>
<reference evidence="4 5" key="2">
    <citation type="submission" date="2008-11" db="EMBL/GenBank/DDBJ databases">
        <authorList>
            <person name="Fulton L."/>
            <person name="Clifton S."/>
            <person name="Fulton B."/>
            <person name="Xu J."/>
            <person name="Minx P."/>
            <person name="Pepin K.H."/>
            <person name="Johnson M."/>
            <person name="Bhonagiri V."/>
            <person name="Nash W.E."/>
            <person name="Mardis E.R."/>
            <person name="Wilson R.K."/>
        </authorList>
    </citation>
    <scope>NUCLEOTIDE SEQUENCE [LARGE SCALE GENOMIC DNA]</scope>
    <source>
        <strain evidence="4 5">ATCC 43243</strain>
    </source>
</reference>
<dbReference type="Gene3D" id="3.40.50.1390">
    <property type="entry name" value="Resolvase, N-terminal catalytic domain"/>
    <property type="match status" value="1"/>
</dbReference>
<feature type="domain" description="Recombinase" evidence="3">
    <location>
        <begin position="173"/>
        <end position="308"/>
    </location>
</feature>
<dbReference type="SMART" id="SM00857">
    <property type="entry name" value="Resolvase"/>
    <property type="match status" value="1"/>
</dbReference>
<evidence type="ECO:0000256" key="1">
    <source>
        <dbReference type="SAM" id="Coils"/>
    </source>
</evidence>
<dbReference type="AlphaFoldDB" id="B7AR74"/>
<dbReference type="HOGENOM" id="CLU_010686_18_16_9"/>
<sequence length="535" mass="62154">MNSYDISFRPEEVIQYLRKSRSDDPNMTIEEVLEKHEHMLRDFAVNHFGAPVPDCNVYREVASSETIDGRPEMLRLLRAIESPDIRAVLVVDVQRLSRGDLEDAGRLMKLLRYTNTQVITPMKTYDLRDEWDRDIFERELKRGNEYLEYFKKIQARGRLQSVQEGNYLGSKPPYGYDRAVIRIGKKNCPTLAVNKEQADVVRLIYELYVNKDWGAQRIANHLDSLGIHPLHNAHWNPAVIKDILRNYHYIGKVVWNRRKTITVVDNQEVYKTRPWNENMLIFDGRHEAIISEELFHAALARQGRSHRCRPDTRVSNVFASILHCSCGYSMSLRHDGRGSLRLSCDDQRHCKSGSIGYEELIDYICKVLTAYIDDFKIKVKHDNANEVDIHRALVTDLEARLTALEAKEVKQWEVYSMEGMPRAIFDKLNKHVKEDKAEVERALKQARKDSPDPVDYRERIAKFGDALNALQNPAASAEIKNQYLKAIINDMIYTRPGAVRLTADNCSDYGINYRDMAKRGGWYSPPFRLEIKFRF</sequence>
<dbReference type="SUPFAM" id="SSF53041">
    <property type="entry name" value="Resolvase-like"/>
    <property type="match status" value="1"/>
</dbReference>
<dbReference type="PROSITE" id="PS51736">
    <property type="entry name" value="RECOMBINASES_3"/>
    <property type="match status" value="1"/>
</dbReference>
<organism evidence="4 5">
    <name type="scientific">[Bacteroides] pectinophilus ATCC 43243</name>
    <dbReference type="NCBI Taxonomy" id="483218"/>
    <lineage>
        <taxon>Bacteria</taxon>
        <taxon>Bacillati</taxon>
        <taxon>Bacillota</taxon>
        <taxon>Clostridia</taxon>
        <taxon>Eubacteriales</taxon>
    </lineage>
</organism>
<dbReference type="InterPro" id="IPR011109">
    <property type="entry name" value="DNA_bind_recombinase_dom"/>
</dbReference>
<dbReference type="CDD" id="cd00338">
    <property type="entry name" value="Ser_Recombinase"/>
    <property type="match status" value="1"/>
</dbReference>
<evidence type="ECO:0000313" key="5">
    <source>
        <dbReference type="Proteomes" id="UP000003136"/>
    </source>
</evidence>
<evidence type="ECO:0000313" key="4">
    <source>
        <dbReference type="EMBL" id="EEC58196.1"/>
    </source>
</evidence>
<comment type="caution">
    <text evidence="4">The sequence shown here is derived from an EMBL/GenBank/DDBJ whole genome shotgun (WGS) entry which is preliminary data.</text>
</comment>
<dbReference type="eggNOG" id="COG1961">
    <property type="taxonomic scope" value="Bacteria"/>
</dbReference>
<feature type="domain" description="Resolvase/invertase-type recombinase catalytic" evidence="2">
    <location>
        <begin position="12"/>
        <end position="165"/>
    </location>
</feature>
<dbReference type="GO" id="GO:0000150">
    <property type="term" value="F:DNA strand exchange activity"/>
    <property type="evidence" value="ECO:0007669"/>
    <property type="project" value="InterPro"/>
</dbReference>
<dbReference type="InterPro" id="IPR036162">
    <property type="entry name" value="Resolvase-like_N_sf"/>
</dbReference>
<dbReference type="PANTHER" id="PTHR30461:SF23">
    <property type="entry name" value="DNA RECOMBINASE-RELATED"/>
    <property type="match status" value="1"/>
</dbReference>
<accession>B7AR74</accession>
<proteinExistence type="predicted"/>
<reference evidence="4 5" key="1">
    <citation type="submission" date="2008-11" db="EMBL/GenBank/DDBJ databases">
        <title>Draft genome sequence of Bacteroides pectinophilus (ATCC 43243).</title>
        <authorList>
            <person name="Sudarsanam P."/>
            <person name="Ley R."/>
            <person name="Guruge J."/>
            <person name="Turnbaugh P.J."/>
            <person name="Mahowald M."/>
            <person name="Liep D."/>
            <person name="Gordon J."/>
        </authorList>
    </citation>
    <scope>NUCLEOTIDE SEQUENCE [LARGE SCALE GENOMIC DNA]</scope>
    <source>
        <strain evidence="4 5">ATCC 43243</strain>
    </source>
</reference>
<keyword evidence="1" id="KW-0175">Coiled coil</keyword>
<protein>
    <recommendedName>
        <fullName evidence="6">Recombinase domain-containing protein</fullName>
    </recommendedName>
</protein>
<dbReference type="InterPro" id="IPR050639">
    <property type="entry name" value="SSR_resolvase"/>
</dbReference>
<feature type="coiled-coil region" evidence="1">
    <location>
        <begin position="387"/>
        <end position="449"/>
    </location>
</feature>
<dbReference type="PROSITE" id="PS51737">
    <property type="entry name" value="RECOMBINASE_DNA_BIND"/>
    <property type="match status" value="1"/>
</dbReference>
<dbReference type="InterPro" id="IPR038109">
    <property type="entry name" value="DNA_bind_recomb_sf"/>
</dbReference>
<dbReference type="InterPro" id="IPR006119">
    <property type="entry name" value="Resolv_N"/>
</dbReference>
<dbReference type="Pfam" id="PF00239">
    <property type="entry name" value="Resolvase"/>
    <property type="match status" value="1"/>
</dbReference>
<dbReference type="EMBL" id="ABVQ01000035">
    <property type="protein sequence ID" value="EEC58196.1"/>
    <property type="molecule type" value="Genomic_DNA"/>
</dbReference>
<dbReference type="Gene3D" id="3.90.1750.20">
    <property type="entry name" value="Putative Large Serine Recombinase, Chain B, Domain 2"/>
    <property type="match status" value="1"/>
</dbReference>
<evidence type="ECO:0000259" key="2">
    <source>
        <dbReference type="PROSITE" id="PS51736"/>
    </source>
</evidence>
<dbReference type="GO" id="GO:0003677">
    <property type="term" value="F:DNA binding"/>
    <property type="evidence" value="ECO:0007669"/>
    <property type="project" value="InterPro"/>
</dbReference>
<evidence type="ECO:0008006" key="6">
    <source>
        <dbReference type="Google" id="ProtNLM"/>
    </source>
</evidence>
<name>B7AR74_9FIRM</name>
<dbReference type="Proteomes" id="UP000003136">
    <property type="component" value="Unassembled WGS sequence"/>
</dbReference>